<keyword evidence="15" id="KW-1185">Reference proteome</keyword>
<dbReference type="GO" id="GO:0042790">
    <property type="term" value="P:nucleolar large rRNA transcription by RNA polymerase I"/>
    <property type="evidence" value="ECO:0007669"/>
    <property type="project" value="TreeGrafter"/>
</dbReference>
<evidence type="ECO:0000256" key="4">
    <source>
        <dbReference type="ARBA" id="ARBA00022771"/>
    </source>
</evidence>
<comment type="caution">
    <text evidence="14">The sequence shown here is derived from an EMBL/GenBank/DDBJ whole genome shotgun (WGS) entry which is preliminary data.</text>
</comment>
<evidence type="ECO:0000259" key="12">
    <source>
        <dbReference type="Pfam" id="PF20644"/>
    </source>
</evidence>
<evidence type="ECO:0000313" key="14">
    <source>
        <dbReference type="EMBL" id="KAJ5084683.1"/>
    </source>
</evidence>
<reference evidence="14" key="2">
    <citation type="journal article" date="2023" name="IMA Fungus">
        <title>Comparative genomic study of the Penicillium genus elucidates a diverse pangenome and 15 lateral gene transfer events.</title>
        <authorList>
            <person name="Petersen C."/>
            <person name="Sorensen T."/>
            <person name="Nielsen M.R."/>
            <person name="Sondergaard T.E."/>
            <person name="Sorensen J.L."/>
            <person name="Fitzpatrick D.A."/>
            <person name="Frisvad J.C."/>
            <person name="Nielsen K.L."/>
        </authorList>
    </citation>
    <scope>NUCLEOTIDE SEQUENCE</scope>
    <source>
        <strain evidence="14">IBT 34128</strain>
    </source>
</reference>
<evidence type="ECO:0000256" key="9">
    <source>
        <dbReference type="ARBA" id="ARBA00023242"/>
    </source>
</evidence>
<keyword evidence="6" id="KW-0805">Transcription regulation</keyword>
<evidence type="ECO:0000259" key="13">
    <source>
        <dbReference type="Pfam" id="PF20645"/>
    </source>
</evidence>
<keyword evidence="9" id="KW-0539">Nucleus</keyword>
<dbReference type="Pfam" id="PF11781">
    <property type="entry name" value="Zn_ribbon_RRN7"/>
    <property type="match status" value="1"/>
</dbReference>
<dbReference type="OrthoDB" id="428577at2759"/>
<dbReference type="InterPro" id="IPR021752">
    <property type="entry name" value="TF_Rrn7_Zf"/>
</dbReference>
<accession>A0A9W9EMP2</accession>
<feature type="region of interest" description="Disordered" evidence="10">
    <location>
        <begin position="39"/>
        <end position="63"/>
    </location>
</feature>
<dbReference type="GO" id="GO:0008270">
    <property type="term" value="F:zinc ion binding"/>
    <property type="evidence" value="ECO:0007669"/>
    <property type="project" value="UniProtKB-KW"/>
</dbReference>
<evidence type="ECO:0000256" key="6">
    <source>
        <dbReference type="ARBA" id="ARBA00023015"/>
    </source>
</evidence>
<evidence type="ECO:0000256" key="3">
    <source>
        <dbReference type="ARBA" id="ARBA00022723"/>
    </source>
</evidence>
<dbReference type="InterPro" id="IPR033599">
    <property type="entry name" value="TAF1B/Rrn7"/>
</dbReference>
<evidence type="ECO:0000256" key="1">
    <source>
        <dbReference type="ARBA" id="ARBA00004604"/>
    </source>
</evidence>
<dbReference type="InterPro" id="IPR048538">
    <property type="entry name" value="Rrn7_cyclin_C"/>
</dbReference>
<keyword evidence="8" id="KW-0804">Transcription</keyword>
<keyword evidence="7" id="KW-0238">DNA-binding</keyword>
<dbReference type="GO" id="GO:0070860">
    <property type="term" value="C:RNA polymerase I core factor complex"/>
    <property type="evidence" value="ECO:0007669"/>
    <property type="project" value="InterPro"/>
</dbReference>
<evidence type="ECO:0000256" key="10">
    <source>
        <dbReference type="SAM" id="MobiDB-lite"/>
    </source>
</evidence>
<keyword evidence="5" id="KW-0862">Zinc</keyword>
<dbReference type="RefSeq" id="XP_056508080.1">
    <property type="nucleotide sequence ID" value="XM_056659787.1"/>
</dbReference>
<organism evidence="14 15">
    <name type="scientific">Penicillium alfredii</name>
    <dbReference type="NCBI Taxonomy" id="1506179"/>
    <lineage>
        <taxon>Eukaryota</taxon>
        <taxon>Fungi</taxon>
        <taxon>Dikarya</taxon>
        <taxon>Ascomycota</taxon>
        <taxon>Pezizomycotina</taxon>
        <taxon>Eurotiomycetes</taxon>
        <taxon>Eurotiomycetidae</taxon>
        <taxon>Eurotiales</taxon>
        <taxon>Aspergillaceae</taxon>
        <taxon>Penicillium</taxon>
    </lineage>
</organism>
<sequence length="551" mass="64167">MEYVTRGVCGQEGCREIRYYLDNGLWFCRRGHLQEGRQIEEDPDDFGTQGKKHRVKKETTEKSKKTYHGRQAYTLFLQVYQLILWKQCHALVHDHGFPEPFDAVVRDLWALRLQDFSLRIDESTEDEHEDPELFSSQPTDKDEFDEMGFKPGSKYLEWPRLLDSVALCYLAALLMRLPICVSDFYRMIIRQDVPYIRALTIVPREMRDKLPPELVSILDVNKLPKAEHLHRGVLEISLFYQRRFGLAIPPLNSPLVLYRIIKRLAIPVEVYEAIKKLQELLAFTYEYPTRLRGNFRRSPYHLPEVQLVVLTVIATKLFFPLDDLKRYPATNREPGAQFMDWSVWERAQRHFNNHERVGGKIGKDHVVQLTDKDVLTMTPDQLDEYMDWYESSWLDTPRVLNRVADMFPINRPEAEAQSNPPAASTAAATSDTDEALQALLQSVMQDLKPKRVILEEDETDVPRPGAWYRRYRWESQLAGPARAFYELAAELAAVSLPTLIRAVTVGEFRIARWLENQRRAEYLDNEMDMDMGDALDEVDGQLSELGVDEDR</sequence>
<feature type="region of interest" description="Disordered" evidence="10">
    <location>
        <begin position="412"/>
        <end position="431"/>
    </location>
</feature>
<comment type="similarity">
    <text evidence="2">Belongs to the RRN7/TAF1B family.</text>
</comment>
<dbReference type="Pfam" id="PF20645">
    <property type="entry name" value="Rrn7_cyclin_C"/>
    <property type="match status" value="1"/>
</dbReference>
<feature type="domain" description="Rrn7/TAF1B C-terminal cyclin" evidence="13">
    <location>
        <begin position="222"/>
        <end position="393"/>
    </location>
</feature>
<dbReference type="PANTHER" id="PTHR31576:SF2">
    <property type="entry name" value="TATA BOX-BINDING PROTEIN-ASSOCIATED FACTOR RNA POLYMERASE I SUBUNIT B"/>
    <property type="match status" value="1"/>
</dbReference>
<evidence type="ECO:0000256" key="7">
    <source>
        <dbReference type="ARBA" id="ARBA00023125"/>
    </source>
</evidence>
<evidence type="ECO:0000259" key="11">
    <source>
        <dbReference type="Pfam" id="PF11781"/>
    </source>
</evidence>
<feature type="domain" description="Rrn7/TAF1B N-terminal cyclin" evidence="12">
    <location>
        <begin position="80"/>
        <end position="203"/>
    </location>
</feature>
<feature type="domain" description="RRN7-type" evidence="11">
    <location>
        <begin position="5"/>
        <end position="36"/>
    </location>
</feature>
<dbReference type="InterPro" id="IPR048540">
    <property type="entry name" value="Rrn7_cyclin_N"/>
</dbReference>
<dbReference type="GO" id="GO:0001164">
    <property type="term" value="F:RNA polymerase I core promoter sequence-specific DNA binding"/>
    <property type="evidence" value="ECO:0007669"/>
    <property type="project" value="InterPro"/>
</dbReference>
<comment type="subcellular location">
    <subcellularLocation>
        <location evidence="1">Nucleus</location>
        <location evidence="1">Nucleolus</location>
    </subcellularLocation>
</comment>
<dbReference type="AlphaFoldDB" id="A0A9W9EMP2"/>
<proteinExistence type="inferred from homology"/>
<dbReference type="GeneID" id="81398956"/>
<dbReference type="EMBL" id="JAPMSZ010000011">
    <property type="protein sequence ID" value="KAJ5084683.1"/>
    <property type="molecule type" value="Genomic_DNA"/>
</dbReference>
<gene>
    <name evidence="14" type="ORF">NUU61_009262</name>
</gene>
<keyword evidence="4" id="KW-0863">Zinc-finger</keyword>
<dbReference type="Pfam" id="PF20644">
    <property type="entry name" value="Rrn7_cyclin_N"/>
    <property type="match status" value="1"/>
</dbReference>
<evidence type="ECO:0000256" key="8">
    <source>
        <dbReference type="ARBA" id="ARBA00023163"/>
    </source>
</evidence>
<evidence type="ECO:0000313" key="15">
    <source>
        <dbReference type="Proteomes" id="UP001141434"/>
    </source>
</evidence>
<dbReference type="PANTHER" id="PTHR31576">
    <property type="entry name" value="TATA BOX-BINDING PROTEIN-ASSOCIATED FACTOR RNA POLYMERASE I SUBUNIT B"/>
    <property type="match status" value="1"/>
</dbReference>
<reference evidence="14" key="1">
    <citation type="submission" date="2022-11" db="EMBL/GenBank/DDBJ databases">
        <authorList>
            <person name="Petersen C."/>
        </authorList>
    </citation>
    <scope>NUCLEOTIDE SEQUENCE</scope>
    <source>
        <strain evidence="14">IBT 34128</strain>
    </source>
</reference>
<evidence type="ECO:0008006" key="16">
    <source>
        <dbReference type="Google" id="ProtNLM"/>
    </source>
</evidence>
<keyword evidence="3" id="KW-0479">Metal-binding</keyword>
<evidence type="ECO:0000256" key="5">
    <source>
        <dbReference type="ARBA" id="ARBA00022833"/>
    </source>
</evidence>
<protein>
    <recommendedName>
        <fullName evidence="16">RRN7-type domain-containing protein</fullName>
    </recommendedName>
</protein>
<name>A0A9W9EMP2_9EURO</name>
<dbReference type="Proteomes" id="UP001141434">
    <property type="component" value="Unassembled WGS sequence"/>
</dbReference>
<evidence type="ECO:0000256" key="2">
    <source>
        <dbReference type="ARBA" id="ARBA00006899"/>
    </source>
</evidence>